<dbReference type="CDD" id="cd01544">
    <property type="entry name" value="PBP1_GalR"/>
    <property type="match status" value="1"/>
</dbReference>
<dbReference type="InterPro" id="IPR046335">
    <property type="entry name" value="LacI/GalR-like_sensor"/>
</dbReference>
<dbReference type="EMBL" id="FOJW01000005">
    <property type="protein sequence ID" value="SFB01898.1"/>
    <property type="molecule type" value="Genomic_DNA"/>
</dbReference>
<evidence type="ECO:0000256" key="1">
    <source>
        <dbReference type="ARBA" id="ARBA00023015"/>
    </source>
</evidence>
<gene>
    <name evidence="5" type="ORF">SAMN04488072_105171</name>
</gene>
<accession>A0A1I0XNZ8</accession>
<dbReference type="SMART" id="SM00354">
    <property type="entry name" value="HTH_LACI"/>
    <property type="match status" value="1"/>
</dbReference>
<dbReference type="SUPFAM" id="SSF53822">
    <property type="entry name" value="Periplasmic binding protein-like I"/>
    <property type="match status" value="1"/>
</dbReference>
<dbReference type="PROSITE" id="PS00356">
    <property type="entry name" value="HTH_LACI_1"/>
    <property type="match status" value="1"/>
</dbReference>
<dbReference type="PANTHER" id="PTHR30146:SF149">
    <property type="entry name" value="HTH-TYPE TRANSCRIPTIONAL REGULATOR EBGR"/>
    <property type="match status" value="1"/>
</dbReference>
<name>A0A1I0XNZ8_9BACI</name>
<dbReference type="Proteomes" id="UP000198642">
    <property type="component" value="Unassembled WGS sequence"/>
</dbReference>
<evidence type="ECO:0000259" key="4">
    <source>
        <dbReference type="PROSITE" id="PS50932"/>
    </source>
</evidence>
<sequence>MATIKDIADHVNVSIATVSRVLNDDPTLSVNPETKQRIFDTAELLDYKKHIQKKTKQRMRIAIVHWYTETEELNDLYYYSIRLGVEKKLENDQYEYIRLFQNVDKKPNVTINGIIAIGKFSHRQMEQLKDWSSNICFVDNMHALSSCDAVIADFNQATTSVLSHFMEQGHSGIGMLAGEEKVPGTSEVLRDPRYESFRDYMRAKGLFNKKYCFKGAFTVGSGYDMMDSAIRMLEDDLPTAFFCANDTIAVGALRALHEHEISVPKRVSIIGFNDSSVAKYVSPSLSTVRVYTEMMGETAVSLMKERLFQQRTVSKTVTLGTELVYRESSR</sequence>
<dbReference type="InterPro" id="IPR010982">
    <property type="entry name" value="Lambda_DNA-bd_dom_sf"/>
</dbReference>
<protein>
    <submittedName>
        <fullName evidence="5">Transcriptional regulator, LacI family</fullName>
    </submittedName>
</protein>
<keyword evidence="1" id="KW-0805">Transcription regulation</keyword>
<evidence type="ECO:0000256" key="2">
    <source>
        <dbReference type="ARBA" id="ARBA00023125"/>
    </source>
</evidence>
<feature type="domain" description="HTH lacI-type" evidence="4">
    <location>
        <begin position="2"/>
        <end position="58"/>
    </location>
</feature>
<evidence type="ECO:0000256" key="3">
    <source>
        <dbReference type="ARBA" id="ARBA00023163"/>
    </source>
</evidence>
<keyword evidence="3" id="KW-0804">Transcription</keyword>
<dbReference type="PANTHER" id="PTHR30146">
    <property type="entry name" value="LACI-RELATED TRANSCRIPTIONAL REPRESSOR"/>
    <property type="match status" value="1"/>
</dbReference>
<dbReference type="CDD" id="cd01392">
    <property type="entry name" value="HTH_LacI"/>
    <property type="match status" value="1"/>
</dbReference>
<keyword evidence="6" id="KW-1185">Reference proteome</keyword>
<dbReference type="SUPFAM" id="SSF47413">
    <property type="entry name" value="lambda repressor-like DNA-binding domains"/>
    <property type="match status" value="1"/>
</dbReference>
<dbReference type="Gene3D" id="1.10.260.40">
    <property type="entry name" value="lambda repressor-like DNA-binding domains"/>
    <property type="match status" value="1"/>
</dbReference>
<keyword evidence="2" id="KW-0238">DNA-binding</keyword>
<dbReference type="STRING" id="237679.SAMN04488072_105171"/>
<dbReference type="GO" id="GO:0000976">
    <property type="term" value="F:transcription cis-regulatory region binding"/>
    <property type="evidence" value="ECO:0007669"/>
    <property type="project" value="TreeGrafter"/>
</dbReference>
<evidence type="ECO:0000313" key="5">
    <source>
        <dbReference type="EMBL" id="SFB01898.1"/>
    </source>
</evidence>
<dbReference type="Gene3D" id="3.40.50.2300">
    <property type="match status" value="2"/>
</dbReference>
<reference evidence="5 6" key="1">
    <citation type="submission" date="2016-10" db="EMBL/GenBank/DDBJ databases">
        <authorList>
            <person name="de Groot N.N."/>
        </authorList>
    </citation>
    <scope>NUCLEOTIDE SEQUENCE [LARGE SCALE GENOMIC DNA]</scope>
    <source>
        <strain evidence="5 6">CGMCC 1.3702</strain>
    </source>
</reference>
<dbReference type="InterPro" id="IPR028082">
    <property type="entry name" value="Peripla_BP_I"/>
</dbReference>
<organism evidence="5 6">
    <name type="scientific">Lentibacillus halodurans</name>
    <dbReference type="NCBI Taxonomy" id="237679"/>
    <lineage>
        <taxon>Bacteria</taxon>
        <taxon>Bacillati</taxon>
        <taxon>Bacillota</taxon>
        <taxon>Bacilli</taxon>
        <taxon>Bacillales</taxon>
        <taxon>Bacillaceae</taxon>
        <taxon>Lentibacillus</taxon>
    </lineage>
</organism>
<dbReference type="Pfam" id="PF00356">
    <property type="entry name" value="LacI"/>
    <property type="match status" value="1"/>
</dbReference>
<evidence type="ECO:0000313" key="6">
    <source>
        <dbReference type="Proteomes" id="UP000198642"/>
    </source>
</evidence>
<dbReference type="Pfam" id="PF13377">
    <property type="entry name" value="Peripla_BP_3"/>
    <property type="match status" value="1"/>
</dbReference>
<dbReference type="AlphaFoldDB" id="A0A1I0XNZ8"/>
<dbReference type="OrthoDB" id="43195at2"/>
<dbReference type="InterPro" id="IPR000843">
    <property type="entry name" value="HTH_LacI"/>
</dbReference>
<dbReference type="GO" id="GO:0003700">
    <property type="term" value="F:DNA-binding transcription factor activity"/>
    <property type="evidence" value="ECO:0007669"/>
    <property type="project" value="TreeGrafter"/>
</dbReference>
<proteinExistence type="predicted"/>
<dbReference type="PROSITE" id="PS50932">
    <property type="entry name" value="HTH_LACI_2"/>
    <property type="match status" value="1"/>
</dbReference>
<dbReference type="RefSeq" id="WP_090236197.1">
    <property type="nucleotide sequence ID" value="NZ_FOJW01000005.1"/>
</dbReference>